<protein>
    <recommendedName>
        <fullName evidence="4">Dipeptidase</fullName>
    </recommendedName>
</protein>
<comment type="caution">
    <text evidence="2">The sequence shown here is derived from an EMBL/GenBank/DDBJ whole genome shotgun (WGS) entry which is preliminary data.</text>
</comment>
<accession>A0A6A4Z6C6</accession>
<comment type="similarity">
    <text evidence="1">Belongs to the peptidase C69 family. Secernin subfamily.</text>
</comment>
<dbReference type="EMBL" id="VJMI01020133">
    <property type="protein sequence ID" value="KAF0705349.1"/>
    <property type="molecule type" value="Genomic_DNA"/>
</dbReference>
<evidence type="ECO:0000256" key="1">
    <source>
        <dbReference type="ARBA" id="ARBA00005705"/>
    </source>
</evidence>
<proteinExistence type="inferred from homology"/>
<dbReference type="Pfam" id="PF03577">
    <property type="entry name" value="Peptidase_C69"/>
    <property type="match status" value="1"/>
</dbReference>
<evidence type="ECO:0000313" key="3">
    <source>
        <dbReference type="Proteomes" id="UP000469452"/>
    </source>
</evidence>
<dbReference type="PANTHER" id="PTHR12994">
    <property type="entry name" value="SECERNIN"/>
    <property type="match status" value="1"/>
</dbReference>
<gene>
    <name evidence="2" type="ORF">AaE_014553</name>
</gene>
<name>A0A6A4Z6C6_APHAT</name>
<dbReference type="PANTHER" id="PTHR12994:SF17">
    <property type="entry name" value="LD30995P"/>
    <property type="match status" value="1"/>
</dbReference>
<evidence type="ECO:0000313" key="2">
    <source>
        <dbReference type="EMBL" id="KAF0705349.1"/>
    </source>
</evidence>
<dbReference type="InterPro" id="IPR005322">
    <property type="entry name" value="Peptidase_C69"/>
</dbReference>
<feature type="non-terminal residue" evidence="2">
    <location>
        <position position="493"/>
    </location>
</feature>
<dbReference type="GO" id="GO:0006508">
    <property type="term" value="P:proteolysis"/>
    <property type="evidence" value="ECO:0007669"/>
    <property type="project" value="InterPro"/>
</dbReference>
<sequence length="493" mass="55180">MDSMWIPVDLRLVRVPAMNHSAGAQRAVYNDALHHGYPRFVSTERGPGYLPLNGSNQTITTPLGYIPQVNSTYAYWDGDYGMQNEVQLSIAESTCAARTVGYPLDMPNGRNLLSINERFMIALERCDTSVCAVKTMGALAEEYGFYGEYSRDQTKPGYGGSSEALIIADKFQHVWIFHILTGAHNAGAIWAAQRLSDDQFTIVPNTFVIRTLNLTDSANYLASSNVSAHAYAQGWASPTEPFDFTSAYGYAAPNSSKPVYGGRRMWRAFDLVAPSLHLDATLGFHARIPTYPLSVKPDVLLSPITIMNLFSDYYKNTSYDLTTSLAAGPFHDPSRYSGVINSTGGWERSLSMHRTVHSFVLQTRPNMADAIGGVAWYAQGVPADSVYFPISCGQTTLPTVFNQAIRTQFDPESTWWAFQFTTNWAHIRYDLIHHEIQVERIKYTTLARELQQSTEASCRSRNLSTQDCVALVESAYNEFIETTTKAWWQFAWR</sequence>
<dbReference type="VEuPathDB" id="FungiDB:H257_16521"/>
<dbReference type="GO" id="GO:0070004">
    <property type="term" value="F:cysteine-type exopeptidase activity"/>
    <property type="evidence" value="ECO:0007669"/>
    <property type="project" value="InterPro"/>
</dbReference>
<dbReference type="AlphaFoldDB" id="A0A6A4Z6C6"/>
<evidence type="ECO:0008006" key="4">
    <source>
        <dbReference type="Google" id="ProtNLM"/>
    </source>
</evidence>
<reference evidence="2 3" key="1">
    <citation type="submission" date="2019-06" db="EMBL/GenBank/DDBJ databases">
        <title>Genomics analysis of Aphanomyces spp. identifies a new class of oomycete effector associated with host adaptation.</title>
        <authorList>
            <person name="Gaulin E."/>
        </authorList>
    </citation>
    <scope>NUCLEOTIDE SEQUENCE [LARGE SCALE GENOMIC DNA]</scope>
    <source>
        <strain evidence="2 3">E</strain>
    </source>
</reference>
<organism evidence="2 3">
    <name type="scientific">Aphanomyces astaci</name>
    <name type="common">Crayfish plague agent</name>
    <dbReference type="NCBI Taxonomy" id="112090"/>
    <lineage>
        <taxon>Eukaryota</taxon>
        <taxon>Sar</taxon>
        <taxon>Stramenopiles</taxon>
        <taxon>Oomycota</taxon>
        <taxon>Saprolegniomycetes</taxon>
        <taxon>Saprolegniales</taxon>
        <taxon>Verrucalvaceae</taxon>
        <taxon>Aphanomyces</taxon>
    </lineage>
</organism>
<dbReference type="Proteomes" id="UP000469452">
    <property type="component" value="Unassembled WGS sequence"/>
</dbReference>
<dbReference type="GO" id="GO:0016805">
    <property type="term" value="F:dipeptidase activity"/>
    <property type="evidence" value="ECO:0007669"/>
    <property type="project" value="InterPro"/>
</dbReference>